<organism evidence="3 4">
    <name type="scientific">Kibdelosporangium lantanae</name>
    <dbReference type="NCBI Taxonomy" id="1497396"/>
    <lineage>
        <taxon>Bacteria</taxon>
        <taxon>Bacillati</taxon>
        <taxon>Actinomycetota</taxon>
        <taxon>Actinomycetes</taxon>
        <taxon>Pseudonocardiales</taxon>
        <taxon>Pseudonocardiaceae</taxon>
        <taxon>Kibdelosporangium</taxon>
    </lineage>
</organism>
<dbReference type="Proteomes" id="UP001597045">
    <property type="component" value="Unassembled WGS sequence"/>
</dbReference>
<dbReference type="InterPro" id="IPR002053">
    <property type="entry name" value="Glyco_hydro_25"/>
</dbReference>
<accession>A0ABW3M395</accession>
<dbReference type="Pfam" id="PF01183">
    <property type="entry name" value="Glyco_hydro_25"/>
    <property type="match status" value="1"/>
</dbReference>
<name>A0ABW3M395_9PSEU</name>
<sequence>MPEERRTALTDYGIDLSHWNSVSDWNAVYGNGIRFASIKLTESTIMVDPTADGHDQGKFQDRKAAQDGSRLDAQELQPEHTALSRQGQQ</sequence>
<dbReference type="SUPFAM" id="SSF51445">
    <property type="entry name" value="(Trans)glycosidases"/>
    <property type="match status" value="1"/>
</dbReference>
<gene>
    <name evidence="3" type="ORF">ACFQ1S_01870</name>
</gene>
<dbReference type="PROSITE" id="PS51904">
    <property type="entry name" value="GLYCOSYL_HYDROL_F25_2"/>
    <property type="match status" value="1"/>
</dbReference>
<proteinExistence type="inferred from homology"/>
<dbReference type="EMBL" id="JBHTIS010000052">
    <property type="protein sequence ID" value="MFD1044426.1"/>
    <property type="molecule type" value="Genomic_DNA"/>
</dbReference>
<keyword evidence="4" id="KW-1185">Reference proteome</keyword>
<protein>
    <submittedName>
        <fullName evidence="3">GH25 family lysozyme</fullName>
    </submittedName>
</protein>
<comment type="caution">
    <text evidence="3">The sequence shown here is derived from an EMBL/GenBank/DDBJ whole genome shotgun (WGS) entry which is preliminary data.</text>
</comment>
<dbReference type="Gene3D" id="3.20.20.80">
    <property type="entry name" value="Glycosidases"/>
    <property type="match status" value="1"/>
</dbReference>
<evidence type="ECO:0000313" key="3">
    <source>
        <dbReference type="EMBL" id="MFD1044426.1"/>
    </source>
</evidence>
<feature type="region of interest" description="Disordered" evidence="2">
    <location>
        <begin position="49"/>
        <end position="89"/>
    </location>
</feature>
<reference evidence="4" key="1">
    <citation type="journal article" date="2019" name="Int. J. Syst. Evol. Microbiol.">
        <title>The Global Catalogue of Microorganisms (GCM) 10K type strain sequencing project: providing services to taxonomists for standard genome sequencing and annotation.</title>
        <authorList>
            <consortium name="The Broad Institute Genomics Platform"/>
            <consortium name="The Broad Institute Genome Sequencing Center for Infectious Disease"/>
            <person name="Wu L."/>
            <person name="Ma J."/>
        </authorList>
    </citation>
    <scope>NUCLEOTIDE SEQUENCE [LARGE SCALE GENOMIC DNA]</scope>
    <source>
        <strain evidence="4">JCM 31486</strain>
    </source>
</reference>
<feature type="compositionally biased region" description="Basic and acidic residues" evidence="2">
    <location>
        <begin position="51"/>
        <end position="73"/>
    </location>
</feature>
<dbReference type="InterPro" id="IPR017853">
    <property type="entry name" value="GH"/>
</dbReference>
<evidence type="ECO:0000256" key="2">
    <source>
        <dbReference type="SAM" id="MobiDB-lite"/>
    </source>
</evidence>
<comment type="similarity">
    <text evidence="1">Belongs to the glycosyl hydrolase 25 family.</text>
</comment>
<evidence type="ECO:0000313" key="4">
    <source>
        <dbReference type="Proteomes" id="UP001597045"/>
    </source>
</evidence>
<evidence type="ECO:0000256" key="1">
    <source>
        <dbReference type="ARBA" id="ARBA00010646"/>
    </source>
</evidence>